<dbReference type="AlphaFoldDB" id="A0A1B1A171"/>
<feature type="domain" description="Cupin type-2" evidence="3">
    <location>
        <begin position="42"/>
        <end position="113"/>
    </location>
</feature>
<keyword evidence="1" id="KW-0479">Metal-binding</keyword>
<dbReference type="GeneID" id="28249290"/>
<reference evidence="4 5" key="1">
    <citation type="journal article" date="2016" name="ISME J.">
        <title>Global occurrence and heterogeneity of the Roseobacter-clade species Ruegeria mobilis.</title>
        <authorList>
            <person name="Sonnenschein E."/>
            <person name="Gram L."/>
        </authorList>
    </citation>
    <scope>NUCLEOTIDE SEQUENCE [LARGE SCALE GENOMIC DNA]</scope>
    <source>
        <strain evidence="4 5">F1926</strain>
    </source>
</reference>
<dbReference type="CDD" id="cd02224">
    <property type="entry name" value="cupin_SPO2919-like"/>
    <property type="match status" value="1"/>
</dbReference>
<dbReference type="Pfam" id="PF07883">
    <property type="entry name" value="Cupin_2"/>
    <property type="match status" value="1"/>
</dbReference>
<proteinExistence type="predicted"/>
<dbReference type="PANTHER" id="PTHR35848:SF9">
    <property type="entry name" value="SLL1358 PROTEIN"/>
    <property type="match status" value="1"/>
</dbReference>
<evidence type="ECO:0000256" key="2">
    <source>
        <dbReference type="SAM" id="MobiDB-lite"/>
    </source>
</evidence>
<dbReference type="GO" id="GO:0046872">
    <property type="term" value="F:metal ion binding"/>
    <property type="evidence" value="ECO:0007669"/>
    <property type="project" value="UniProtKB-KW"/>
</dbReference>
<dbReference type="OrthoDB" id="5290459at2"/>
<name>A0A1B1A171_9RHOB</name>
<dbReference type="KEGG" id="rmb:K529_005620"/>
<evidence type="ECO:0000313" key="5">
    <source>
        <dbReference type="Proteomes" id="UP000013243"/>
    </source>
</evidence>
<dbReference type="InterPro" id="IPR051610">
    <property type="entry name" value="GPI/OXD"/>
</dbReference>
<dbReference type="InterPro" id="IPR014710">
    <property type="entry name" value="RmlC-like_jellyroll"/>
</dbReference>
<dbReference type="EMBL" id="CP015230">
    <property type="protein sequence ID" value="ANP40238.1"/>
    <property type="molecule type" value="Genomic_DNA"/>
</dbReference>
<dbReference type="RefSeq" id="WP_005621453.1">
    <property type="nucleotide sequence ID" value="NZ_CP015230.1"/>
</dbReference>
<organism evidence="4 5">
    <name type="scientific">Tritonibacter mobilis F1926</name>
    <dbReference type="NCBI Taxonomy" id="1265309"/>
    <lineage>
        <taxon>Bacteria</taxon>
        <taxon>Pseudomonadati</taxon>
        <taxon>Pseudomonadota</taxon>
        <taxon>Alphaproteobacteria</taxon>
        <taxon>Rhodobacterales</taxon>
        <taxon>Paracoccaceae</taxon>
        <taxon>Tritonibacter</taxon>
    </lineage>
</organism>
<accession>A0A1B1A171</accession>
<evidence type="ECO:0000259" key="3">
    <source>
        <dbReference type="Pfam" id="PF07883"/>
    </source>
</evidence>
<dbReference type="InterPro" id="IPR011051">
    <property type="entry name" value="RmlC_Cupin_sf"/>
</dbReference>
<dbReference type="STRING" id="1265309.K529_005620"/>
<protein>
    <submittedName>
        <fullName evidence="4">Cupin</fullName>
    </submittedName>
</protein>
<gene>
    <name evidence="4" type="ORF">K529_005620</name>
</gene>
<feature type="region of interest" description="Disordered" evidence="2">
    <location>
        <begin position="1"/>
        <end position="23"/>
    </location>
</feature>
<dbReference type="Proteomes" id="UP000013243">
    <property type="component" value="Chromosome"/>
</dbReference>
<dbReference type="InterPro" id="IPR013096">
    <property type="entry name" value="Cupin_2"/>
</dbReference>
<dbReference type="Gene3D" id="2.60.120.10">
    <property type="entry name" value="Jelly Rolls"/>
    <property type="match status" value="1"/>
</dbReference>
<sequence length="157" mass="17118">MPVFSKETAKSDSSDGEGDPCGPYRALLFSDSGGLTQFGAFEETLPPGSSSSVKHWHAGEDEMVYILEGEVTLHEGDDSVVMRPGDAATFKAGDPVGHCMQNNSDTAVRYLVIGTRSPRDVVTYPDHNRILHFDRESGNRRWTDHAGSPADTPYQTD</sequence>
<evidence type="ECO:0000313" key="4">
    <source>
        <dbReference type="EMBL" id="ANP40238.1"/>
    </source>
</evidence>
<dbReference type="PANTHER" id="PTHR35848">
    <property type="entry name" value="OXALATE-BINDING PROTEIN"/>
    <property type="match status" value="1"/>
</dbReference>
<dbReference type="SUPFAM" id="SSF51182">
    <property type="entry name" value="RmlC-like cupins"/>
    <property type="match status" value="1"/>
</dbReference>
<evidence type="ECO:0000256" key="1">
    <source>
        <dbReference type="ARBA" id="ARBA00022723"/>
    </source>
</evidence>